<protein>
    <submittedName>
        <fullName evidence="1">Uncharacterized protein</fullName>
    </submittedName>
</protein>
<reference evidence="1 2" key="1">
    <citation type="submission" date="2018-06" db="EMBL/GenBank/DDBJ databases">
        <authorList>
            <consortium name="Pathogen Informatics"/>
            <person name="Doyle S."/>
        </authorList>
    </citation>
    <scope>NUCLEOTIDE SEQUENCE [LARGE SCALE GENOMIC DNA]</scope>
    <source>
        <strain evidence="1 2">NCTC9854</strain>
    </source>
</reference>
<name>A0A379Q7A6_SALER</name>
<accession>A0A379Q7A6</accession>
<dbReference type="AlphaFoldDB" id="A0A379Q7A6"/>
<organism evidence="1 2">
    <name type="scientific">Salmonella enterica</name>
    <name type="common">Salmonella choleraesuis</name>
    <dbReference type="NCBI Taxonomy" id="28901"/>
    <lineage>
        <taxon>Bacteria</taxon>
        <taxon>Pseudomonadati</taxon>
        <taxon>Pseudomonadota</taxon>
        <taxon>Gammaproteobacteria</taxon>
        <taxon>Enterobacterales</taxon>
        <taxon>Enterobacteriaceae</taxon>
        <taxon>Salmonella</taxon>
    </lineage>
</organism>
<dbReference type="EMBL" id="UGWI01000001">
    <property type="protein sequence ID" value="SUF38318.1"/>
    <property type="molecule type" value="Genomic_DNA"/>
</dbReference>
<evidence type="ECO:0000313" key="1">
    <source>
        <dbReference type="EMBL" id="SUF38318.1"/>
    </source>
</evidence>
<evidence type="ECO:0000313" key="2">
    <source>
        <dbReference type="Proteomes" id="UP000254773"/>
    </source>
</evidence>
<dbReference type="Proteomes" id="UP000254773">
    <property type="component" value="Unassembled WGS sequence"/>
</dbReference>
<gene>
    <name evidence="1" type="ORF">NCTC9854_02636</name>
</gene>
<proteinExistence type="predicted"/>
<sequence>MNFATILKVIFCVSIKLFKPGNGGPLSFGVLSYFAINTQSFTSSVFSNTFNR</sequence>